<accession>A0A2I0HYL5</accession>
<evidence type="ECO:0000313" key="3">
    <source>
        <dbReference type="Proteomes" id="UP000233551"/>
    </source>
</evidence>
<dbReference type="Proteomes" id="UP000233551">
    <property type="component" value="Unassembled WGS sequence"/>
</dbReference>
<proteinExistence type="predicted"/>
<feature type="region of interest" description="Disordered" evidence="1">
    <location>
        <begin position="1"/>
        <end position="24"/>
    </location>
</feature>
<sequence length="82" mass="8954">MGRAKEARTRTHSPFPSIDRGVSDSLAPRVSVNHGMTIMPLDNKIAMFVYKLEVASHERVQEGLSYPDSGCLKLGPDSSRGP</sequence>
<name>A0A2I0HYL5_PUNGR</name>
<evidence type="ECO:0000313" key="2">
    <source>
        <dbReference type="EMBL" id="PKI36630.1"/>
    </source>
</evidence>
<dbReference type="AlphaFoldDB" id="A0A2I0HYL5"/>
<comment type="caution">
    <text evidence="2">The sequence shown here is derived from an EMBL/GenBank/DDBJ whole genome shotgun (WGS) entry which is preliminary data.</text>
</comment>
<dbReference type="EMBL" id="PGOL01004751">
    <property type="protein sequence ID" value="PKI36630.1"/>
    <property type="molecule type" value="Genomic_DNA"/>
</dbReference>
<protein>
    <submittedName>
        <fullName evidence="2">Uncharacterized protein</fullName>
    </submittedName>
</protein>
<keyword evidence="3" id="KW-1185">Reference proteome</keyword>
<evidence type="ECO:0000256" key="1">
    <source>
        <dbReference type="SAM" id="MobiDB-lite"/>
    </source>
</evidence>
<reference evidence="2 3" key="1">
    <citation type="submission" date="2017-11" db="EMBL/GenBank/DDBJ databases">
        <title>De-novo sequencing of pomegranate (Punica granatum L.) genome.</title>
        <authorList>
            <person name="Akparov Z."/>
            <person name="Amiraslanov A."/>
            <person name="Hajiyeva S."/>
            <person name="Abbasov M."/>
            <person name="Kaur K."/>
            <person name="Hamwieh A."/>
            <person name="Solovyev V."/>
            <person name="Salamov A."/>
            <person name="Braich B."/>
            <person name="Kosarev P."/>
            <person name="Mahmoud A."/>
            <person name="Hajiyev E."/>
            <person name="Babayeva S."/>
            <person name="Izzatullayeva V."/>
            <person name="Mammadov A."/>
            <person name="Mammadov A."/>
            <person name="Sharifova S."/>
            <person name="Ojaghi J."/>
            <person name="Eynullazada K."/>
            <person name="Bayramov B."/>
            <person name="Abdulazimova A."/>
            <person name="Shahmuradov I."/>
        </authorList>
    </citation>
    <scope>NUCLEOTIDE SEQUENCE [LARGE SCALE GENOMIC DNA]</scope>
    <source>
        <strain evidence="3">cv. AG2017</strain>
        <tissue evidence="2">Leaf</tissue>
    </source>
</reference>
<gene>
    <name evidence="2" type="ORF">CRG98_042983</name>
</gene>
<organism evidence="2 3">
    <name type="scientific">Punica granatum</name>
    <name type="common">Pomegranate</name>
    <dbReference type="NCBI Taxonomy" id="22663"/>
    <lineage>
        <taxon>Eukaryota</taxon>
        <taxon>Viridiplantae</taxon>
        <taxon>Streptophyta</taxon>
        <taxon>Embryophyta</taxon>
        <taxon>Tracheophyta</taxon>
        <taxon>Spermatophyta</taxon>
        <taxon>Magnoliopsida</taxon>
        <taxon>eudicotyledons</taxon>
        <taxon>Gunneridae</taxon>
        <taxon>Pentapetalae</taxon>
        <taxon>rosids</taxon>
        <taxon>malvids</taxon>
        <taxon>Myrtales</taxon>
        <taxon>Lythraceae</taxon>
        <taxon>Punica</taxon>
    </lineage>
</organism>